<dbReference type="GO" id="GO:0016874">
    <property type="term" value="F:ligase activity"/>
    <property type="evidence" value="ECO:0007669"/>
    <property type="project" value="UniProtKB-KW"/>
</dbReference>
<dbReference type="PANTHER" id="PTHR36039:SF2">
    <property type="entry name" value="RNA LIGASE_CYCLIC NUCLEOTIDE PHOSPHODIESTERASE FAMILY PROTEIN"/>
    <property type="match status" value="1"/>
</dbReference>
<dbReference type="AlphaFoldDB" id="A0A1H9D0Z0"/>
<dbReference type="InterPro" id="IPR009097">
    <property type="entry name" value="Cyclic_Pdiesterase"/>
</dbReference>
<name>A0A1H9D0Z0_9SPIR</name>
<accession>A0A1H9D0Z0</accession>
<protein>
    <submittedName>
        <fullName evidence="1">2'-5' RNA ligase superfamily protein</fullName>
    </submittedName>
</protein>
<evidence type="ECO:0000313" key="1">
    <source>
        <dbReference type="EMBL" id="SEQ07051.1"/>
    </source>
</evidence>
<keyword evidence="1" id="KW-0436">Ligase</keyword>
<dbReference type="Gene3D" id="3.90.1140.10">
    <property type="entry name" value="Cyclic phosphodiesterase"/>
    <property type="match status" value="1"/>
</dbReference>
<dbReference type="EMBL" id="FOFU01000002">
    <property type="protein sequence ID" value="SEQ07051.1"/>
    <property type="molecule type" value="Genomic_DNA"/>
</dbReference>
<proteinExistence type="predicted"/>
<organism evidence="1 2">
    <name type="scientific">Treponema bryantii</name>
    <dbReference type="NCBI Taxonomy" id="163"/>
    <lineage>
        <taxon>Bacteria</taxon>
        <taxon>Pseudomonadati</taxon>
        <taxon>Spirochaetota</taxon>
        <taxon>Spirochaetia</taxon>
        <taxon>Spirochaetales</taxon>
        <taxon>Treponemataceae</taxon>
        <taxon>Treponema</taxon>
    </lineage>
</organism>
<dbReference type="SUPFAM" id="SSF55144">
    <property type="entry name" value="LigT-like"/>
    <property type="match status" value="1"/>
</dbReference>
<evidence type="ECO:0000313" key="2">
    <source>
        <dbReference type="Proteomes" id="UP000182360"/>
    </source>
</evidence>
<gene>
    <name evidence="1" type="ORF">SAMN04487977_102385</name>
</gene>
<dbReference type="Pfam" id="PF13563">
    <property type="entry name" value="2_5_RNA_ligase2"/>
    <property type="match status" value="1"/>
</dbReference>
<reference evidence="1 2" key="1">
    <citation type="submission" date="2016-10" db="EMBL/GenBank/DDBJ databases">
        <authorList>
            <person name="de Groot N.N."/>
        </authorList>
    </citation>
    <scope>NUCLEOTIDE SEQUENCE [LARGE SCALE GENOMIC DNA]</scope>
    <source>
        <strain evidence="1 2">B25</strain>
    </source>
</reference>
<dbReference type="PANTHER" id="PTHR36039">
    <property type="match status" value="1"/>
</dbReference>
<sequence>MSYEKPFITYAVSLHFTQDVNEIIFNTMSSIAEQTGNDFMIKNKVPPHVTIGAFHGTKETEEKLIQIVKDFSKTQKSGVVRFTEIGNFNNKVLFLKPAKDDFLSTINDELHKIVLPEFEAGENEYYIPEIWFPHTTLATGLNQTQFSRALELAEKITLPLEAKIHDIGFYQCSPFLELNRFPLSSNLP</sequence>
<keyword evidence="2" id="KW-1185">Reference proteome</keyword>
<dbReference type="OrthoDB" id="463286at2"/>
<dbReference type="Proteomes" id="UP000182360">
    <property type="component" value="Unassembled WGS sequence"/>
</dbReference>
<dbReference type="RefSeq" id="WP_074641544.1">
    <property type="nucleotide sequence ID" value="NZ_FOFU01000002.1"/>
</dbReference>